<dbReference type="Proteomes" id="UP000280819">
    <property type="component" value="Unassembled WGS sequence"/>
</dbReference>
<evidence type="ECO:0000313" key="3">
    <source>
        <dbReference type="EMBL" id="RRD03604.1"/>
    </source>
</evidence>
<dbReference type="GO" id="GO:0004315">
    <property type="term" value="F:3-oxoacyl-[acyl-carrier-protein] synthase activity"/>
    <property type="evidence" value="ECO:0007669"/>
    <property type="project" value="TreeGrafter"/>
</dbReference>
<evidence type="ECO:0000259" key="2">
    <source>
        <dbReference type="Pfam" id="PF00109"/>
    </source>
</evidence>
<sequence>MPCTTSSSPAWGAVSPLGVGVERFEENLFRGSHGIVRLTEEQRQDLAVQVYAPVSGFVPEDHFSSLELRRQDPYVTFGLVAVREAVASAGLLGHVDPYRLGVHMAPGLGGVSTVCDEFETHRTAGSRRVSPMLIPKWVGNMLSGVAAIRVGDQGAVAVPRVRLCLEHHEHRGGTAGDPSRLC</sequence>
<evidence type="ECO:0000313" key="4">
    <source>
        <dbReference type="Proteomes" id="UP000280819"/>
    </source>
</evidence>
<proteinExistence type="predicted"/>
<keyword evidence="1" id="KW-0808">Transferase</keyword>
<protein>
    <recommendedName>
        <fullName evidence="2">Beta-ketoacyl synthase-like N-terminal domain-containing protein</fullName>
    </recommendedName>
</protein>
<comment type="caution">
    <text evidence="3">The sequence shown here is derived from an EMBL/GenBank/DDBJ whole genome shotgun (WGS) entry which is preliminary data.</text>
</comment>
<dbReference type="Gene3D" id="3.40.47.10">
    <property type="match status" value="1"/>
</dbReference>
<dbReference type="InterPro" id="IPR014030">
    <property type="entry name" value="Ketoacyl_synth_N"/>
</dbReference>
<dbReference type="Pfam" id="PF00109">
    <property type="entry name" value="ketoacyl-synt"/>
    <property type="match status" value="1"/>
</dbReference>
<evidence type="ECO:0000256" key="1">
    <source>
        <dbReference type="ARBA" id="ARBA00022679"/>
    </source>
</evidence>
<dbReference type="InterPro" id="IPR016039">
    <property type="entry name" value="Thiolase-like"/>
</dbReference>
<name>A0A3P1T2L5_9ACTN</name>
<dbReference type="OrthoDB" id="416758at2"/>
<dbReference type="SUPFAM" id="SSF53901">
    <property type="entry name" value="Thiolase-like"/>
    <property type="match status" value="1"/>
</dbReference>
<reference evidence="3 4" key="1">
    <citation type="submission" date="2018-11" db="EMBL/GenBank/DDBJ databases">
        <title>Genomes From Bacteria Associated with the Canine Oral Cavity: a Test Case for Automated Genome-Based Taxonomic Assignment.</title>
        <authorList>
            <person name="Coil D.A."/>
            <person name="Jospin G."/>
            <person name="Darling A.E."/>
            <person name="Wallis C."/>
            <person name="Davis I.J."/>
            <person name="Harris S."/>
            <person name="Eisen J.A."/>
            <person name="Holcombe L.J."/>
            <person name="O'Flynn C."/>
        </authorList>
    </citation>
    <scope>NUCLEOTIDE SEQUENCE [LARGE SCALE GENOMIC DNA]</scope>
    <source>
        <strain evidence="3 4">OH887_COT-365</strain>
    </source>
</reference>
<dbReference type="PANTHER" id="PTHR11712">
    <property type="entry name" value="POLYKETIDE SYNTHASE-RELATED"/>
    <property type="match status" value="1"/>
</dbReference>
<dbReference type="AlphaFoldDB" id="A0A3P1T2L5"/>
<gene>
    <name evidence="3" type="ORF">EII34_13535</name>
</gene>
<feature type="domain" description="Beta-ketoacyl synthase-like N-terminal" evidence="2">
    <location>
        <begin position="12"/>
        <end position="156"/>
    </location>
</feature>
<dbReference type="GO" id="GO:0006633">
    <property type="term" value="P:fatty acid biosynthetic process"/>
    <property type="evidence" value="ECO:0007669"/>
    <property type="project" value="TreeGrafter"/>
</dbReference>
<dbReference type="InterPro" id="IPR000794">
    <property type="entry name" value="Beta-ketoacyl_synthase"/>
</dbReference>
<accession>A0A3P1T2L5</accession>
<organism evidence="3 4">
    <name type="scientific">Arachnia propionica</name>
    <dbReference type="NCBI Taxonomy" id="1750"/>
    <lineage>
        <taxon>Bacteria</taxon>
        <taxon>Bacillati</taxon>
        <taxon>Actinomycetota</taxon>
        <taxon>Actinomycetes</taxon>
        <taxon>Propionibacteriales</taxon>
        <taxon>Propionibacteriaceae</taxon>
        <taxon>Arachnia</taxon>
    </lineage>
</organism>
<dbReference type="EMBL" id="RQZG01000018">
    <property type="protein sequence ID" value="RRD03604.1"/>
    <property type="molecule type" value="Genomic_DNA"/>
</dbReference>
<dbReference type="PANTHER" id="PTHR11712:SF336">
    <property type="entry name" value="3-OXOACYL-[ACYL-CARRIER-PROTEIN] SYNTHASE, MITOCHONDRIAL"/>
    <property type="match status" value="1"/>
</dbReference>